<keyword evidence="4" id="KW-1133">Transmembrane helix</keyword>
<evidence type="ECO:0000256" key="2">
    <source>
        <dbReference type="ARBA" id="ARBA00022840"/>
    </source>
</evidence>
<evidence type="ECO:0000256" key="3">
    <source>
        <dbReference type="ARBA" id="ARBA00023125"/>
    </source>
</evidence>
<evidence type="ECO:0000313" key="7">
    <source>
        <dbReference type="Proteomes" id="UP001595766"/>
    </source>
</evidence>
<dbReference type="InterPro" id="IPR027417">
    <property type="entry name" value="P-loop_NTPase"/>
</dbReference>
<evidence type="ECO:0000256" key="1">
    <source>
        <dbReference type="ARBA" id="ARBA00022741"/>
    </source>
</evidence>
<dbReference type="InterPro" id="IPR000432">
    <property type="entry name" value="DNA_mismatch_repair_MutS_C"/>
</dbReference>
<dbReference type="Pfam" id="PF00488">
    <property type="entry name" value="MutS_V"/>
    <property type="match status" value="1"/>
</dbReference>
<dbReference type="SUPFAM" id="SSF52540">
    <property type="entry name" value="P-loop containing nucleoside triphosphate hydrolases"/>
    <property type="match status" value="1"/>
</dbReference>
<comment type="caution">
    <text evidence="6">The sequence shown here is derived from an EMBL/GenBank/DDBJ whole genome shotgun (WGS) entry which is preliminary data.</text>
</comment>
<feature type="domain" description="DNA mismatch repair proteins mutS family" evidence="5">
    <location>
        <begin position="409"/>
        <end position="582"/>
    </location>
</feature>
<keyword evidence="4" id="KW-0472">Membrane</keyword>
<accession>A0ABV8EMG6</accession>
<feature type="transmembrane region" description="Helical" evidence="4">
    <location>
        <begin position="316"/>
        <end position="333"/>
    </location>
</feature>
<dbReference type="InterPro" id="IPR045076">
    <property type="entry name" value="MutS"/>
</dbReference>
<name>A0ABV8EMG6_9BACT</name>
<keyword evidence="1" id="KW-0547">Nucleotide-binding</keyword>
<keyword evidence="3" id="KW-0238">DNA-binding</keyword>
<reference evidence="7" key="1">
    <citation type="journal article" date="2019" name="Int. J. Syst. Evol. Microbiol.">
        <title>The Global Catalogue of Microorganisms (GCM) 10K type strain sequencing project: providing services to taxonomists for standard genome sequencing and annotation.</title>
        <authorList>
            <consortium name="The Broad Institute Genomics Platform"/>
            <consortium name="The Broad Institute Genome Sequencing Center for Infectious Disease"/>
            <person name="Wu L."/>
            <person name="Ma J."/>
        </authorList>
    </citation>
    <scope>NUCLEOTIDE SEQUENCE [LARGE SCALE GENOMIC DNA]</scope>
    <source>
        <strain evidence="7">CECT 8551</strain>
    </source>
</reference>
<keyword evidence="2" id="KW-0067">ATP-binding</keyword>
<dbReference type="Gene3D" id="3.40.50.300">
    <property type="entry name" value="P-loop containing nucleotide triphosphate hydrolases"/>
    <property type="match status" value="1"/>
</dbReference>
<feature type="transmembrane region" description="Helical" evidence="4">
    <location>
        <begin position="49"/>
        <end position="69"/>
    </location>
</feature>
<feature type="transmembrane region" description="Helical" evidence="4">
    <location>
        <begin position="21"/>
        <end position="43"/>
    </location>
</feature>
<gene>
    <name evidence="6" type="ORF">ACFOUP_14060</name>
</gene>
<sequence length="586" mass="67522">MIFDINFEALEQELTAAKRKAVTLSILRLFLFFFILAILVVGLSEWKLLLISVPFLVSIFVYLIIQFNFQKDKEAFIKQLIQIEKDHNLRNRRELSAFDSGENFQEKNHAFASDLDLFGQHSLYQLMNHTVNESGKMTLARWLKGSFDTSLAMNRRRAIQELSQRAIFLKSFEGIGKAFVGKEKSKRVFYDWLKKSQSLVRWISVPMVLGPVGGVMILAGTLFFGLPYGWIGIWILWGMIFLSFVFKSLMEAASVLPNQGDIKTYRIWSELLGKEKFESDYLQALHAPFHRKENSAREVFDALEQMTFLIQNRGNLVYVILNLLFWTDLYLYWKLLTWKSKHAMLLAQWEHEFDEWQAITSLAAFEQEENQSCEVNWGKERSIHVRNIKHPLLPKEKAIGNDFTIDENTKTILLTGANMSGKTTFMRTLGINMILANLGLTPFADHFEMGPFQLFTSMRNSDNLGESVSSFYAELARIKRVLEVADSGQNVFFLLDEILKGTNTEDRIKGSEALIRQLASTNSKGIISTHDVELSTLESSLNYLKNKSFHSEISDNEIFFDYKIKNGPCLSFNAHKLMELMGIRFQ</sequence>
<dbReference type="PANTHER" id="PTHR11361:SF152">
    <property type="entry name" value="DNA MISMATCH REPAIR PROTEIN"/>
    <property type="match status" value="1"/>
</dbReference>
<feature type="transmembrane region" description="Helical" evidence="4">
    <location>
        <begin position="228"/>
        <end position="246"/>
    </location>
</feature>
<dbReference type="RefSeq" id="WP_241293631.1">
    <property type="nucleotide sequence ID" value="NZ_JAKZGR010000005.1"/>
</dbReference>
<keyword evidence="7" id="KW-1185">Reference proteome</keyword>
<dbReference type="Proteomes" id="UP001595766">
    <property type="component" value="Unassembled WGS sequence"/>
</dbReference>
<keyword evidence="4" id="KW-0812">Transmembrane</keyword>
<protein>
    <submittedName>
        <fullName evidence="6">DNA mismatch repair protein</fullName>
    </submittedName>
</protein>
<evidence type="ECO:0000313" key="6">
    <source>
        <dbReference type="EMBL" id="MFC3977506.1"/>
    </source>
</evidence>
<evidence type="ECO:0000256" key="4">
    <source>
        <dbReference type="SAM" id="Phobius"/>
    </source>
</evidence>
<proteinExistence type="predicted"/>
<evidence type="ECO:0000259" key="5">
    <source>
        <dbReference type="SMART" id="SM00534"/>
    </source>
</evidence>
<dbReference type="SMART" id="SM00534">
    <property type="entry name" value="MUTSac"/>
    <property type="match status" value="1"/>
</dbReference>
<dbReference type="PANTHER" id="PTHR11361">
    <property type="entry name" value="DNA MISMATCH REPAIR PROTEIN MUTS FAMILY MEMBER"/>
    <property type="match status" value="1"/>
</dbReference>
<dbReference type="EMBL" id="JBHSAV010000057">
    <property type="protein sequence ID" value="MFC3977506.1"/>
    <property type="molecule type" value="Genomic_DNA"/>
</dbReference>
<organism evidence="6 7">
    <name type="scientific">Belliella kenyensis</name>
    <dbReference type="NCBI Taxonomy" id="1472724"/>
    <lineage>
        <taxon>Bacteria</taxon>
        <taxon>Pseudomonadati</taxon>
        <taxon>Bacteroidota</taxon>
        <taxon>Cytophagia</taxon>
        <taxon>Cytophagales</taxon>
        <taxon>Cyclobacteriaceae</taxon>
        <taxon>Belliella</taxon>
    </lineage>
</organism>
<feature type="transmembrane region" description="Helical" evidence="4">
    <location>
        <begin position="199"/>
        <end position="222"/>
    </location>
</feature>